<dbReference type="SUPFAM" id="SSF51445">
    <property type="entry name" value="(Trans)glycosidases"/>
    <property type="match status" value="1"/>
</dbReference>
<accession>A0A679HI14</accession>
<name>A0A679HI14_BACT4</name>
<dbReference type="AlphaFoldDB" id="A0A679HI14"/>
<feature type="domain" description="BT-3987-like N-terminal" evidence="1">
    <location>
        <begin position="52"/>
        <end position="155"/>
    </location>
</feature>
<dbReference type="RefSeq" id="WP_103877649.1">
    <property type="nucleotide sequence ID" value="NZ_AP022660.1"/>
</dbReference>
<dbReference type="EMBL" id="AP022660">
    <property type="protein sequence ID" value="BCA50676.1"/>
    <property type="molecule type" value="Genomic_DNA"/>
</dbReference>
<dbReference type="PROSITE" id="PS51257">
    <property type="entry name" value="PROKAR_LIPOPROTEIN"/>
    <property type="match status" value="1"/>
</dbReference>
<protein>
    <recommendedName>
        <fullName evidence="1">BT-3987-like N-terminal domain-containing protein</fullName>
    </recommendedName>
</protein>
<sequence length="543" mass="60785">MNNLLKYSAFSMLLVIVIGCTEDITQSVGPLPDETPMDHIGSQLYSGKTFSNMITINMYEDDEPAIEEIGYALTKPAKTAVTVKAIPSPVLVAQYNLDHNTKMEEFPISNIVLDNDGSLTVPAGKKASENINMTLSAEGLKPSIPYLLAITLTQNAAGIETQVDKQVIYYRISFQEKTTTCEPGSGGQIQEIPPLLPNVTSVFYVNTETYQPSIVSAWGVKADDFMTYPTPLFSIGNIVNLKRATIGYNTTSQRTLLELGSDLSYVLEHRDKYIRHLQEYKRKVCLCIENGGKGIGFCNMNDTQIADFVRQVKDVIDRYYLDGVNLWDEDSKYDKTGMAKMNTTSYPRLIKALREILPGKILTLVDKGDATEYFHDVKKCGNIEVGHYIDYAWHGYFSPTEELQIINPNPEGSAQKYSKYTRKPIAGLDETCYGSVILPRYPKDSHLQVNSAAKAIAQWKTLGNKKSDILVFGDDLIGQEYGDREGAVRQMLDGYSFLQFMNDGDSWDFNINDVLWGDVEYGAGLLDYRLGTGADNNIWKKDW</sequence>
<proteinExistence type="predicted"/>
<dbReference type="Gene3D" id="2.60.40.1740">
    <property type="entry name" value="hypothetical protein (bacova_03559)"/>
    <property type="match status" value="1"/>
</dbReference>
<evidence type="ECO:0000313" key="2">
    <source>
        <dbReference type="EMBL" id="BCA50676.1"/>
    </source>
</evidence>
<dbReference type="Pfam" id="PF08522">
    <property type="entry name" value="BT_3987-like_N"/>
    <property type="match status" value="1"/>
</dbReference>
<dbReference type="Proteomes" id="UP000500882">
    <property type="component" value="Chromosome"/>
</dbReference>
<dbReference type="InterPro" id="IPR013728">
    <property type="entry name" value="BT_3987-like_N"/>
</dbReference>
<dbReference type="Gene3D" id="3.20.20.80">
    <property type="entry name" value="Glycosidases"/>
    <property type="match status" value="1"/>
</dbReference>
<evidence type="ECO:0000259" key="1">
    <source>
        <dbReference type="Pfam" id="PF08522"/>
    </source>
</evidence>
<organism evidence="2 3">
    <name type="scientific">Bacteroides thetaiotaomicron</name>
    <dbReference type="NCBI Taxonomy" id="818"/>
    <lineage>
        <taxon>Bacteria</taxon>
        <taxon>Pseudomonadati</taxon>
        <taxon>Bacteroidota</taxon>
        <taxon>Bacteroidia</taxon>
        <taxon>Bacteroidales</taxon>
        <taxon>Bacteroidaceae</taxon>
        <taxon>Bacteroides</taxon>
    </lineage>
</organism>
<gene>
    <name evidence="2" type="ORF">BatF92_26180</name>
</gene>
<dbReference type="InterPro" id="IPR017853">
    <property type="entry name" value="GH"/>
</dbReference>
<reference evidence="2 3" key="1">
    <citation type="submission" date="2020-02" db="EMBL/GenBank/DDBJ databases">
        <title>Whole-genome sequencing and comparative analysis of the genomes of Bacteroides thetaiotaomicron and Escherichia coli isolated from a healthy resident in Vietnam.</title>
        <authorList>
            <person name="Mohsin M."/>
            <person name="Tanaka K."/>
            <person name="Kawahara R."/>
            <person name="Kondo S."/>
            <person name="Noguchi H."/>
            <person name="Motooka D."/>
            <person name="Nakamura S."/>
            <person name="Khong D.T."/>
            <person name="Nguyen T.N."/>
            <person name="Tran H.T."/>
            <person name="Yamamoto Y."/>
        </authorList>
    </citation>
    <scope>NUCLEOTIDE SEQUENCE [LARGE SCALE GENOMIC DNA]</scope>
    <source>
        <strain evidence="2 3">F9-2</strain>
    </source>
</reference>
<evidence type="ECO:0000313" key="3">
    <source>
        <dbReference type="Proteomes" id="UP000500882"/>
    </source>
</evidence>